<dbReference type="EMBL" id="CP017686">
    <property type="protein sequence ID" value="AYQ55382.1"/>
    <property type="molecule type" value="Genomic_DNA"/>
</dbReference>
<name>A0A3G3IIR2_9ARCH</name>
<keyword evidence="1" id="KW-1133">Transmembrane helix</keyword>
<reference evidence="2 3" key="1">
    <citation type="submission" date="2016-10" db="EMBL/GenBank/DDBJ databases">
        <title>Complete genome of the TMA-utilizing, human hosted archaeon Methanomethylophilus alvus Gen. nov, sp. nov., strain Mx-05, derived from a pure culture.</title>
        <authorList>
            <person name="Brugere J.-F."/>
            <person name="Ben Hania W."/>
            <person name="Chaudhary P.P."/>
            <person name="Gaci N."/>
            <person name="Borrel G."/>
            <person name="Cao Van Tuat L."/>
            <person name="Fardeau M.-L."/>
            <person name="Harris H.M.B."/>
            <person name="O'Toole P.W."/>
            <person name="Ollivier B."/>
        </authorList>
    </citation>
    <scope>NUCLEOTIDE SEQUENCE [LARGE SCALE GENOMIC DNA]</scope>
    <source>
        <strain evidence="2 3">Mx-05</strain>
    </source>
</reference>
<evidence type="ECO:0000256" key="1">
    <source>
        <dbReference type="SAM" id="Phobius"/>
    </source>
</evidence>
<gene>
    <name evidence="2" type="ORF">BKD89_06170</name>
</gene>
<organism evidence="2 3">
    <name type="scientific">Methanomethylophilus alvi</name>
    <dbReference type="NCBI Taxonomy" id="1291540"/>
    <lineage>
        <taxon>Archaea</taxon>
        <taxon>Methanobacteriati</taxon>
        <taxon>Thermoplasmatota</taxon>
        <taxon>Thermoplasmata</taxon>
        <taxon>Methanomassiliicoccales</taxon>
        <taxon>Methanomethylophilaceae</taxon>
        <taxon>Methanomethylophilus</taxon>
    </lineage>
</organism>
<protein>
    <recommendedName>
        <fullName evidence="4">DUF308 domain-containing protein</fullName>
    </recommendedName>
</protein>
<dbReference type="GeneID" id="41322031"/>
<proteinExistence type="predicted"/>
<dbReference type="AlphaFoldDB" id="A0A3G3IIR2"/>
<feature type="transmembrane region" description="Helical" evidence="1">
    <location>
        <begin position="127"/>
        <end position="144"/>
    </location>
</feature>
<feature type="transmembrane region" description="Helical" evidence="1">
    <location>
        <begin position="74"/>
        <end position="107"/>
    </location>
</feature>
<accession>A0A3G3IIR2</accession>
<keyword evidence="1" id="KW-0812">Transmembrane</keyword>
<dbReference type="Proteomes" id="UP000273278">
    <property type="component" value="Chromosome"/>
</dbReference>
<feature type="transmembrane region" description="Helical" evidence="1">
    <location>
        <begin position="17"/>
        <end position="37"/>
    </location>
</feature>
<keyword evidence="1" id="KW-0472">Membrane</keyword>
<sequence>MIGRSDLNLERFAGRSWANMMLIGILFIIFGIIMAVCGTDSVNLVIEIGGALLIVFGVADFISYSDITRAGTVALIAGIVLISLAALVGGALILGAGVALAGVLMMCGTKRFLGFNLDRGTRRRNQVWGLVLVAVGVVLAADLAGMADAVMVIGGILVMIAGVLHLIKALDMMGRL</sequence>
<evidence type="ECO:0000313" key="3">
    <source>
        <dbReference type="Proteomes" id="UP000273278"/>
    </source>
</evidence>
<dbReference type="RefSeq" id="WP_015505142.1">
    <property type="nucleotide sequence ID" value="NZ_CP017686.1"/>
</dbReference>
<evidence type="ECO:0000313" key="2">
    <source>
        <dbReference type="EMBL" id="AYQ55382.1"/>
    </source>
</evidence>
<feature type="transmembrane region" description="Helical" evidence="1">
    <location>
        <begin position="150"/>
        <end position="167"/>
    </location>
</feature>
<feature type="transmembrane region" description="Helical" evidence="1">
    <location>
        <begin position="44"/>
        <end position="62"/>
    </location>
</feature>
<evidence type="ECO:0008006" key="4">
    <source>
        <dbReference type="Google" id="ProtNLM"/>
    </source>
</evidence>